<feature type="transmembrane region" description="Helical" evidence="6">
    <location>
        <begin position="196"/>
        <end position="218"/>
    </location>
</feature>
<feature type="transmembrane region" description="Helical" evidence="6">
    <location>
        <begin position="292"/>
        <end position="319"/>
    </location>
</feature>
<dbReference type="eggNOG" id="COG0628">
    <property type="taxonomic scope" value="Bacteria"/>
</dbReference>
<comment type="subcellular location">
    <subcellularLocation>
        <location evidence="1">Membrane</location>
        <topology evidence="1">Multi-pass membrane protein</topology>
    </subcellularLocation>
</comment>
<name>B7KE92_GLOC7</name>
<dbReference type="RefSeq" id="WP_015956792.1">
    <property type="nucleotide sequence ID" value="NC_011729.1"/>
</dbReference>
<dbReference type="PANTHER" id="PTHR21716:SF64">
    <property type="entry name" value="AI-2 TRANSPORT PROTEIN TQSA"/>
    <property type="match status" value="1"/>
</dbReference>
<accession>B7KE92</accession>
<evidence type="ECO:0000256" key="3">
    <source>
        <dbReference type="ARBA" id="ARBA00022692"/>
    </source>
</evidence>
<dbReference type="KEGG" id="cyc:PCC7424_4853"/>
<dbReference type="AlphaFoldDB" id="B7KE92"/>
<gene>
    <name evidence="7" type="ordered locus">PCC7424_4853</name>
</gene>
<dbReference type="Pfam" id="PF01594">
    <property type="entry name" value="AI-2E_transport"/>
    <property type="match status" value="1"/>
</dbReference>
<evidence type="ECO:0000256" key="5">
    <source>
        <dbReference type="ARBA" id="ARBA00023136"/>
    </source>
</evidence>
<feature type="transmembrane region" description="Helical" evidence="6">
    <location>
        <begin position="224"/>
        <end position="246"/>
    </location>
</feature>
<dbReference type="STRING" id="65393.PCC7424_4853"/>
<evidence type="ECO:0000256" key="2">
    <source>
        <dbReference type="ARBA" id="ARBA00009773"/>
    </source>
</evidence>
<keyword evidence="4 6" id="KW-1133">Transmembrane helix</keyword>
<keyword evidence="8" id="KW-1185">Reference proteome</keyword>
<evidence type="ECO:0000313" key="8">
    <source>
        <dbReference type="Proteomes" id="UP000002384"/>
    </source>
</evidence>
<organism evidence="7 8">
    <name type="scientific">Gloeothece citriformis (strain PCC 7424)</name>
    <name type="common">Cyanothece sp. (strain PCC 7424)</name>
    <dbReference type="NCBI Taxonomy" id="65393"/>
    <lineage>
        <taxon>Bacteria</taxon>
        <taxon>Bacillati</taxon>
        <taxon>Cyanobacteriota</taxon>
        <taxon>Cyanophyceae</taxon>
        <taxon>Oscillatoriophycideae</taxon>
        <taxon>Chroococcales</taxon>
        <taxon>Aphanothecaceae</taxon>
        <taxon>Gloeothece</taxon>
        <taxon>Gloeothece citriformis</taxon>
    </lineage>
</organism>
<dbReference type="GO" id="GO:0055085">
    <property type="term" value="P:transmembrane transport"/>
    <property type="evidence" value="ECO:0007669"/>
    <property type="project" value="TreeGrafter"/>
</dbReference>
<proteinExistence type="inferred from homology"/>
<protein>
    <recommendedName>
        <fullName evidence="9">Permease</fullName>
    </recommendedName>
</protein>
<reference evidence="8" key="1">
    <citation type="journal article" date="2011" name="MBio">
        <title>Novel metabolic attributes of the genus Cyanothece, comprising a group of unicellular nitrogen-fixing Cyanobacteria.</title>
        <authorList>
            <person name="Bandyopadhyay A."/>
            <person name="Elvitigala T."/>
            <person name="Welsh E."/>
            <person name="Stockel J."/>
            <person name="Liberton M."/>
            <person name="Min H."/>
            <person name="Sherman L.A."/>
            <person name="Pakrasi H.B."/>
        </authorList>
    </citation>
    <scope>NUCLEOTIDE SEQUENCE [LARGE SCALE GENOMIC DNA]</scope>
    <source>
        <strain evidence="8">PCC 7424</strain>
    </source>
</reference>
<keyword evidence="5 6" id="KW-0472">Membrane</keyword>
<dbReference type="HOGENOM" id="CLU_031275_0_4_3"/>
<feature type="transmembrane region" description="Helical" evidence="6">
    <location>
        <begin position="7"/>
        <end position="27"/>
    </location>
</feature>
<sequence>MTQKSQLSPLFLLLLAGASFVIIVAGIKSAASILNSFFLASLIAIATVPLLQWLTRKRLPGWLALLITILGVVGAGLTLIAFLGISISQLLQLLPTYEVKIQDFKDVLKEMLAARGIKASQVLSLDIFSPSRLIGSIAQFLLAVIQALSNSLLLVFLVAFMLIEASGFSNKLHQNLIDNNRVFNQFNAFSRDIRSYIIITTWTGAITAVADFLILAFFGVDLAALWGVLFFLLNFIPAVGFLLAIIPPFLLGFLKLGTHQAFLIVFFCWLVDNIVDKGIKPRYMQQGLDLSPLIIILSVIFWSWVLGPTGAILAVPLTLMIKKVILESSEEGRFLGVLMGAGNPVKIETLPESKPEDKP</sequence>
<keyword evidence="3 6" id="KW-0812">Transmembrane</keyword>
<feature type="transmembrane region" description="Helical" evidence="6">
    <location>
        <begin position="253"/>
        <end position="272"/>
    </location>
</feature>
<evidence type="ECO:0000313" key="7">
    <source>
        <dbReference type="EMBL" id="ACK73210.1"/>
    </source>
</evidence>
<evidence type="ECO:0000256" key="4">
    <source>
        <dbReference type="ARBA" id="ARBA00022989"/>
    </source>
</evidence>
<feature type="transmembrane region" description="Helical" evidence="6">
    <location>
        <begin position="137"/>
        <end position="163"/>
    </location>
</feature>
<dbReference type="InterPro" id="IPR002549">
    <property type="entry name" value="AI-2E-like"/>
</dbReference>
<evidence type="ECO:0000256" key="6">
    <source>
        <dbReference type="SAM" id="Phobius"/>
    </source>
</evidence>
<dbReference type="EMBL" id="CP001291">
    <property type="protein sequence ID" value="ACK73210.1"/>
    <property type="molecule type" value="Genomic_DNA"/>
</dbReference>
<comment type="similarity">
    <text evidence="2">Belongs to the autoinducer-2 exporter (AI-2E) (TC 2.A.86) family.</text>
</comment>
<dbReference type="GO" id="GO:0016020">
    <property type="term" value="C:membrane"/>
    <property type="evidence" value="ECO:0007669"/>
    <property type="project" value="UniProtKB-SubCell"/>
</dbReference>
<evidence type="ECO:0000256" key="1">
    <source>
        <dbReference type="ARBA" id="ARBA00004141"/>
    </source>
</evidence>
<feature type="transmembrane region" description="Helical" evidence="6">
    <location>
        <begin position="33"/>
        <end position="51"/>
    </location>
</feature>
<dbReference type="PANTHER" id="PTHR21716">
    <property type="entry name" value="TRANSMEMBRANE PROTEIN"/>
    <property type="match status" value="1"/>
</dbReference>
<evidence type="ECO:0008006" key="9">
    <source>
        <dbReference type="Google" id="ProtNLM"/>
    </source>
</evidence>
<dbReference type="OrthoDB" id="9799225at2"/>
<feature type="transmembrane region" description="Helical" evidence="6">
    <location>
        <begin position="63"/>
        <end position="87"/>
    </location>
</feature>
<dbReference type="Proteomes" id="UP000002384">
    <property type="component" value="Chromosome"/>
</dbReference>